<dbReference type="EMBL" id="CAUWAG010000010">
    <property type="protein sequence ID" value="CAJ2507934.1"/>
    <property type="molecule type" value="Genomic_DNA"/>
</dbReference>
<dbReference type="Proteomes" id="UP001295740">
    <property type="component" value="Unassembled WGS sequence"/>
</dbReference>
<evidence type="ECO:0000313" key="2">
    <source>
        <dbReference type="Proteomes" id="UP001295740"/>
    </source>
</evidence>
<evidence type="ECO:0000313" key="1">
    <source>
        <dbReference type="EMBL" id="CAJ2507934.1"/>
    </source>
</evidence>
<organism evidence="1 2">
    <name type="scientific">Anthostomella pinea</name>
    <dbReference type="NCBI Taxonomy" id="933095"/>
    <lineage>
        <taxon>Eukaryota</taxon>
        <taxon>Fungi</taxon>
        <taxon>Dikarya</taxon>
        <taxon>Ascomycota</taxon>
        <taxon>Pezizomycotina</taxon>
        <taxon>Sordariomycetes</taxon>
        <taxon>Xylariomycetidae</taxon>
        <taxon>Xylariales</taxon>
        <taxon>Xylariaceae</taxon>
        <taxon>Anthostomella</taxon>
    </lineage>
</organism>
<gene>
    <name evidence="1" type="ORF">KHLLAP_LOCUS8402</name>
</gene>
<protein>
    <submittedName>
        <fullName evidence="1">Uu.00g091200.m01.CDS01</fullName>
    </submittedName>
</protein>
<dbReference type="AlphaFoldDB" id="A0AAI8YHY4"/>
<name>A0AAI8YHY4_9PEZI</name>
<sequence>MGMRELVEYCGRKEVNGEGVVMMNMNEKCDEEAFAKKLFEVVKDTEYPHVMFENVML</sequence>
<proteinExistence type="predicted"/>
<comment type="caution">
    <text evidence="1">The sequence shown here is derived from an EMBL/GenBank/DDBJ whole genome shotgun (WGS) entry which is preliminary data.</text>
</comment>
<keyword evidence="2" id="KW-1185">Reference proteome</keyword>
<accession>A0AAI8YHY4</accession>
<reference evidence="1" key="1">
    <citation type="submission" date="2023-10" db="EMBL/GenBank/DDBJ databases">
        <authorList>
            <person name="Hackl T."/>
        </authorList>
    </citation>
    <scope>NUCLEOTIDE SEQUENCE</scope>
</reference>